<keyword evidence="4 7" id="KW-0812">Transmembrane</keyword>
<keyword evidence="3" id="KW-1003">Cell membrane</keyword>
<comment type="caution">
    <text evidence="8">The sequence shown here is derived from an EMBL/GenBank/DDBJ whole genome shotgun (WGS) entry which is preliminary data.</text>
</comment>
<keyword evidence="5 7" id="KW-1133">Transmembrane helix</keyword>
<name>A0A8J3YL02_9ACTN</name>
<evidence type="ECO:0000313" key="8">
    <source>
        <dbReference type="EMBL" id="GIJ46352.1"/>
    </source>
</evidence>
<dbReference type="GO" id="GO:0005886">
    <property type="term" value="C:plasma membrane"/>
    <property type="evidence" value="ECO:0007669"/>
    <property type="project" value="UniProtKB-SubCell"/>
</dbReference>
<dbReference type="InterPro" id="IPR007341">
    <property type="entry name" value="Transgly_assoc"/>
</dbReference>
<evidence type="ECO:0000256" key="1">
    <source>
        <dbReference type="ARBA" id="ARBA00004651"/>
    </source>
</evidence>
<dbReference type="Proteomes" id="UP000619260">
    <property type="component" value="Unassembled WGS sequence"/>
</dbReference>
<comment type="similarity">
    <text evidence="2">Belongs to the UPF0410 family.</text>
</comment>
<dbReference type="PANTHER" id="PTHR33884">
    <property type="entry name" value="UPF0410 PROTEIN YMGE"/>
    <property type="match status" value="1"/>
</dbReference>
<keyword evidence="9" id="KW-1185">Reference proteome</keyword>
<evidence type="ECO:0000256" key="2">
    <source>
        <dbReference type="ARBA" id="ARBA00011006"/>
    </source>
</evidence>
<sequence length="92" mass="9509">MTVVGIVSALVVGLIVGFLGRLVVPGRQNIPLWLTLVIGVVAALLGTVVARAIGVDTTGFSVLEFLLQVLLAAVGVAIVAGGFHRRGHRSRL</sequence>
<dbReference type="RefSeq" id="WP_203899891.1">
    <property type="nucleotide sequence ID" value="NZ_BOPF01000010.1"/>
</dbReference>
<evidence type="ECO:0000256" key="7">
    <source>
        <dbReference type="SAM" id="Phobius"/>
    </source>
</evidence>
<proteinExistence type="inferred from homology"/>
<keyword evidence="6 7" id="KW-0472">Membrane</keyword>
<organism evidence="8 9">
    <name type="scientific">Virgisporangium aliadipatigenens</name>
    <dbReference type="NCBI Taxonomy" id="741659"/>
    <lineage>
        <taxon>Bacteria</taxon>
        <taxon>Bacillati</taxon>
        <taxon>Actinomycetota</taxon>
        <taxon>Actinomycetes</taxon>
        <taxon>Micromonosporales</taxon>
        <taxon>Micromonosporaceae</taxon>
        <taxon>Virgisporangium</taxon>
    </lineage>
</organism>
<evidence type="ECO:0000256" key="5">
    <source>
        <dbReference type="ARBA" id="ARBA00022989"/>
    </source>
</evidence>
<dbReference type="AlphaFoldDB" id="A0A8J3YL02"/>
<accession>A0A8J3YL02</accession>
<comment type="subcellular location">
    <subcellularLocation>
        <location evidence="1">Cell membrane</location>
        <topology evidence="1">Multi-pass membrane protein</topology>
    </subcellularLocation>
</comment>
<evidence type="ECO:0000256" key="6">
    <source>
        <dbReference type="ARBA" id="ARBA00023136"/>
    </source>
</evidence>
<evidence type="ECO:0000313" key="9">
    <source>
        <dbReference type="Proteomes" id="UP000619260"/>
    </source>
</evidence>
<reference evidence="8" key="1">
    <citation type="submission" date="2021-01" db="EMBL/GenBank/DDBJ databases">
        <title>Whole genome shotgun sequence of Virgisporangium aliadipatigenens NBRC 105644.</title>
        <authorList>
            <person name="Komaki H."/>
            <person name="Tamura T."/>
        </authorList>
    </citation>
    <scope>NUCLEOTIDE SEQUENCE</scope>
    <source>
        <strain evidence="8">NBRC 105644</strain>
    </source>
</reference>
<evidence type="ECO:0000256" key="3">
    <source>
        <dbReference type="ARBA" id="ARBA00022475"/>
    </source>
</evidence>
<evidence type="ECO:0000256" key="4">
    <source>
        <dbReference type="ARBA" id="ARBA00022692"/>
    </source>
</evidence>
<dbReference type="PANTHER" id="PTHR33884:SF3">
    <property type="entry name" value="UPF0410 PROTEIN YMGE"/>
    <property type="match status" value="1"/>
</dbReference>
<gene>
    <name evidence="8" type="ORF">Val02_32380</name>
</gene>
<protein>
    <submittedName>
        <fullName evidence="8">Transglycosylase</fullName>
    </submittedName>
</protein>
<feature type="transmembrane region" description="Helical" evidence="7">
    <location>
        <begin position="65"/>
        <end position="83"/>
    </location>
</feature>
<feature type="transmembrane region" description="Helical" evidence="7">
    <location>
        <begin position="6"/>
        <end position="24"/>
    </location>
</feature>
<dbReference type="EMBL" id="BOPF01000010">
    <property type="protein sequence ID" value="GIJ46352.1"/>
    <property type="molecule type" value="Genomic_DNA"/>
</dbReference>
<feature type="transmembrane region" description="Helical" evidence="7">
    <location>
        <begin position="31"/>
        <end position="53"/>
    </location>
</feature>